<comment type="caution">
    <text evidence="13">The sequence shown here is derived from an EMBL/GenBank/DDBJ whole genome shotgun (WGS) entry which is preliminary data.</text>
</comment>
<dbReference type="NCBIfam" id="NF002816">
    <property type="entry name" value="PRK02971.1-2"/>
    <property type="match status" value="1"/>
</dbReference>
<dbReference type="GO" id="GO:0009103">
    <property type="term" value="P:lipopolysaccharide biosynthetic process"/>
    <property type="evidence" value="ECO:0007669"/>
    <property type="project" value="UniProtKB-UniRule"/>
</dbReference>
<evidence type="ECO:0000256" key="2">
    <source>
        <dbReference type="ARBA" id="ARBA00022448"/>
    </source>
</evidence>
<comment type="function">
    <text evidence="12">Translocates 4-amino-4-deoxy-L-arabinose-phosphoundecaprenol (alpha-L-Ara4N-phosphoundecaprenol) from the cytoplasmic to the periplasmic side of the inner membrane.</text>
</comment>
<dbReference type="OrthoDB" id="5592809at2"/>
<feature type="transmembrane region" description="Helical" evidence="12">
    <location>
        <begin position="101"/>
        <end position="121"/>
    </location>
</feature>
<evidence type="ECO:0000256" key="4">
    <source>
        <dbReference type="ARBA" id="ARBA00022516"/>
    </source>
</evidence>
<dbReference type="GO" id="GO:0005886">
    <property type="term" value="C:plasma membrane"/>
    <property type="evidence" value="ECO:0007669"/>
    <property type="project" value="UniProtKB-SubCell"/>
</dbReference>
<keyword evidence="4 12" id="KW-0444">Lipid biosynthesis</keyword>
<dbReference type="InterPro" id="IPR000390">
    <property type="entry name" value="Small_drug/metabolite_transptr"/>
</dbReference>
<dbReference type="PANTHER" id="PTHR30561">
    <property type="entry name" value="SMR FAMILY PROTON-DEPENDENT DRUG EFFLUX TRANSPORTER SUGE"/>
    <property type="match status" value="1"/>
</dbReference>
<keyword evidence="8 12" id="KW-0448">Lipopolysaccharide biosynthesis</keyword>
<evidence type="ECO:0000256" key="11">
    <source>
        <dbReference type="ARBA" id="ARBA00023136"/>
    </source>
</evidence>
<name>A0A1B7L432_9ENTR</name>
<dbReference type="InterPro" id="IPR037185">
    <property type="entry name" value="EmrE-like"/>
</dbReference>
<sequence>MGYLLALCSVLLVTAAQLAMKLAMSRLPAVWPLPDFLLAMLHIAPGSLWLVAGIGGYLASMVCWYGALKKLPLSKAYSLLSLSYILVWAAAIWLPGWHDTFSWLNLLGVLSIMAGVTLVIWPGKTVVRRQQ</sequence>
<evidence type="ECO:0000256" key="8">
    <source>
        <dbReference type="ARBA" id="ARBA00022985"/>
    </source>
</evidence>
<dbReference type="RefSeq" id="WP_064597838.1">
    <property type="nucleotide sequence ID" value="NZ_JBDJAE010000011.1"/>
</dbReference>
<keyword evidence="6 12" id="KW-0441">Lipid A biosynthesis</keyword>
<organism evidence="13 14">
    <name type="scientific">Mangrovibacter phragmitis</name>
    <dbReference type="NCBI Taxonomy" id="1691903"/>
    <lineage>
        <taxon>Bacteria</taxon>
        <taxon>Pseudomonadati</taxon>
        <taxon>Pseudomonadota</taxon>
        <taxon>Gammaproteobacteria</taxon>
        <taxon>Enterobacterales</taxon>
        <taxon>Enterobacteriaceae</taxon>
        <taxon>Mangrovibacter</taxon>
    </lineage>
</organism>
<evidence type="ECO:0000256" key="6">
    <source>
        <dbReference type="ARBA" id="ARBA00022556"/>
    </source>
</evidence>
<evidence type="ECO:0000256" key="1">
    <source>
        <dbReference type="ARBA" id="ARBA00004651"/>
    </source>
</evidence>
<evidence type="ECO:0000256" key="12">
    <source>
        <dbReference type="HAMAP-Rule" id="MF_00538"/>
    </source>
</evidence>
<gene>
    <name evidence="12" type="primary">arnF</name>
    <name evidence="13" type="ORF">A9B99_07645</name>
</gene>
<comment type="pathway">
    <text evidence="12">Bacterial outer membrane biogenesis; lipopolysaccharide biosynthesis.</text>
</comment>
<comment type="subunit">
    <text evidence="12">Heterodimer of ArnE and ArnF.</text>
</comment>
<dbReference type="Gene3D" id="1.10.3730.20">
    <property type="match status" value="1"/>
</dbReference>
<keyword evidence="2 12" id="KW-0813">Transport</keyword>
<protein>
    <recommendedName>
        <fullName evidence="12">Probable 4-amino-4-deoxy-L-arabinose-phosphoundecaprenol flippase subunit ArnF</fullName>
        <shortName evidence="12">L-Ara4N-phosphoundecaprenol flippase subunit ArnF</shortName>
    </recommendedName>
    <alternativeName>
        <fullName evidence="12">Undecaprenyl phosphate-aminoarabinose flippase subunit ArnF</fullName>
    </alternativeName>
</protein>
<dbReference type="STRING" id="1691903.A9B99_07645"/>
<evidence type="ECO:0000256" key="3">
    <source>
        <dbReference type="ARBA" id="ARBA00022475"/>
    </source>
</evidence>
<feature type="transmembrane region" description="Helical" evidence="12">
    <location>
        <begin position="43"/>
        <end position="65"/>
    </location>
</feature>
<evidence type="ECO:0000256" key="10">
    <source>
        <dbReference type="ARBA" id="ARBA00023098"/>
    </source>
</evidence>
<accession>A0A1B7L432</accession>
<reference evidence="14" key="1">
    <citation type="submission" date="2016-05" db="EMBL/GenBank/DDBJ databases">
        <authorList>
            <person name="Behera P."/>
            <person name="Vaishampayan P."/>
            <person name="Singh N."/>
            <person name="Raina V."/>
            <person name="Suar M."/>
            <person name="Pattnaik A."/>
            <person name="Rastogi G."/>
        </authorList>
    </citation>
    <scope>NUCLEOTIDE SEQUENCE [LARGE SCALE GENOMIC DNA]</scope>
    <source>
        <strain evidence="14">MP23</strain>
    </source>
</reference>
<dbReference type="Proteomes" id="UP000078225">
    <property type="component" value="Unassembled WGS sequence"/>
</dbReference>
<dbReference type="UniPathway" id="UPA00030"/>
<keyword evidence="7 12" id="KW-0812">Transmembrane</keyword>
<keyword evidence="9 12" id="KW-1133">Transmembrane helix</keyword>
<dbReference type="AlphaFoldDB" id="A0A1B7L432"/>
<proteinExistence type="inferred from homology"/>
<evidence type="ECO:0000313" key="14">
    <source>
        <dbReference type="Proteomes" id="UP000078225"/>
    </source>
</evidence>
<keyword evidence="14" id="KW-1185">Reference proteome</keyword>
<dbReference type="PANTHER" id="PTHR30561:SF9">
    <property type="entry name" value="4-AMINO-4-DEOXY-L-ARABINOSE-PHOSPHOUNDECAPRENOL FLIPPASE SUBUNIT ARNF-RELATED"/>
    <property type="match status" value="1"/>
</dbReference>
<keyword evidence="11 12" id="KW-0472">Membrane</keyword>
<dbReference type="GO" id="GO:0009245">
    <property type="term" value="P:lipid A biosynthetic process"/>
    <property type="evidence" value="ECO:0007669"/>
    <property type="project" value="UniProtKB-UniRule"/>
</dbReference>
<evidence type="ECO:0000313" key="13">
    <source>
        <dbReference type="EMBL" id="OAT77169.1"/>
    </source>
</evidence>
<keyword evidence="3 12" id="KW-1003">Cell membrane</keyword>
<keyword evidence="10 12" id="KW-0443">Lipid metabolism</keyword>
<dbReference type="InterPro" id="IPR022832">
    <property type="entry name" value="Flippase_ArnF"/>
</dbReference>
<dbReference type="SUPFAM" id="SSF103481">
    <property type="entry name" value="Multidrug resistance efflux transporter EmrE"/>
    <property type="match status" value="1"/>
</dbReference>
<dbReference type="EMBL" id="LYRP01000012">
    <property type="protein sequence ID" value="OAT77169.1"/>
    <property type="molecule type" value="Genomic_DNA"/>
</dbReference>
<comment type="similarity">
    <text evidence="12">Belongs to the ArnF family.</text>
</comment>
<feature type="transmembrane region" description="Helical" evidence="12">
    <location>
        <begin position="77"/>
        <end position="95"/>
    </location>
</feature>
<keyword evidence="5 12" id="KW-0997">Cell inner membrane</keyword>
<comment type="subcellular location">
    <subcellularLocation>
        <location evidence="12">Cell inner membrane</location>
        <topology evidence="12">Multi-pass membrane protein</topology>
    </subcellularLocation>
    <subcellularLocation>
        <location evidence="1">Cell membrane</location>
        <topology evidence="1">Multi-pass membrane protein</topology>
    </subcellularLocation>
</comment>
<comment type="caution">
    <text evidence="12">Lacks conserved residue(s) required for the propagation of feature annotation.</text>
</comment>
<evidence type="ECO:0000256" key="5">
    <source>
        <dbReference type="ARBA" id="ARBA00022519"/>
    </source>
</evidence>
<dbReference type="GO" id="GO:1901505">
    <property type="term" value="F:carbohydrate derivative transmembrane transporter activity"/>
    <property type="evidence" value="ECO:0007669"/>
    <property type="project" value="InterPro"/>
</dbReference>
<dbReference type="HAMAP" id="MF_00538">
    <property type="entry name" value="Flippase_ArnF"/>
    <property type="match status" value="1"/>
</dbReference>
<evidence type="ECO:0000256" key="9">
    <source>
        <dbReference type="ARBA" id="ARBA00022989"/>
    </source>
</evidence>
<evidence type="ECO:0000256" key="7">
    <source>
        <dbReference type="ARBA" id="ARBA00022692"/>
    </source>
</evidence>